<proteinExistence type="predicted"/>
<dbReference type="AlphaFoldDB" id="A0A7N8XSA0"/>
<evidence type="ECO:0000313" key="1">
    <source>
        <dbReference type="Ensembl" id="ENSMAMP00000053909.1"/>
    </source>
</evidence>
<accession>A0A7N8XSA0</accession>
<name>A0A7N8XSA0_9TELE</name>
<dbReference type="InParanoid" id="A0A7N8XSA0"/>
<protein>
    <submittedName>
        <fullName evidence="1">Uncharacterized protein</fullName>
    </submittedName>
</protein>
<sequence>MDDVTLHCRSPCHFILAPHTHKHTGCNSMYISVCININMCVCVCERGRERLTESAMAYKNQTMHLCWCKCVTSGNCQIRNRIHEVQFE</sequence>
<keyword evidence="2" id="KW-1185">Reference proteome</keyword>
<dbReference type="Ensembl" id="ENSMAMT00000050598.1">
    <property type="protein sequence ID" value="ENSMAMP00000053909.1"/>
    <property type="gene ID" value="ENSMAMG00000024729.1"/>
</dbReference>
<reference evidence="1" key="2">
    <citation type="submission" date="2025-09" db="UniProtKB">
        <authorList>
            <consortium name="Ensembl"/>
        </authorList>
    </citation>
    <scope>IDENTIFICATION</scope>
</reference>
<dbReference type="Proteomes" id="UP000261640">
    <property type="component" value="Unplaced"/>
</dbReference>
<reference evidence="1" key="1">
    <citation type="submission" date="2025-08" db="UniProtKB">
        <authorList>
            <consortium name="Ensembl"/>
        </authorList>
    </citation>
    <scope>IDENTIFICATION</scope>
</reference>
<organism evidence="1 2">
    <name type="scientific">Mastacembelus armatus</name>
    <name type="common">zig-zag eel</name>
    <dbReference type="NCBI Taxonomy" id="205130"/>
    <lineage>
        <taxon>Eukaryota</taxon>
        <taxon>Metazoa</taxon>
        <taxon>Chordata</taxon>
        <taxon>Craniata</taxon>
        <taxon>Vertebrata</taxon>
        <taxon>Euteleostomi</taxon>
        <taxon>Actinopterygii</taxon>
        <taxon>Neopterygii</taxon>
        <taxon>Teleostei</taxon>
        <taxon>Neoteleostei</taxon>
        <taxon>Acanthomorphata</taxon>
        <taxon>Anabantaria</taxon>
        <taxon>Synbranchiformes</taxon>
        <taxon>Mastacembelidae</taxon>
        <taxon>Mastacembelus</taxon>
    </lineage>
</organism>
<evidence type="ECO:0000313" key="2">
    <source>
        <dbReference type="Proteomes" id="UP000261640"/>
    </source>
</evidence>